<dbReference type="PRINTS" id="PR00313">
    <property type="entry name" value="CABNDNGRPT"/>
</dbReference>
<sequence>MRLCTDRGRRGVIVPALAAALAIPLLSATPAVACPGPASGTGTVSRSGGTVTFVPVAGAANRVTFYVATAPLLRVSDPGGITAGPGCTQTSPTTATCGAIADITGIHADGGDGDDRLAAGADLNIPVDFDGGPGRDVLVGGTADDHLADPDGWPTRPTQATFRGLAGNDTIISRNGGYDRVECEGGTNDTVTADLAALDVVTNTCETINRG</sequence>
<protein>
    <recommendedName>
        <fullName evidence="4">Calcium-binding protein</fullName>
    </recommendedName>
</protein>
<dbReference type="Gene3D" id="2.150.10.10">
    <property type="entry name" value="Serralysin-like metalloprotease, C-terminal"/>
    <property type="match status" value="1"/>
</dbReference>
<dbReference type="EMBL" id="CP010407">
    <property type="protein sequence ID" value="AJF67869.1"/>
    <property type="molecule type" value="Genomic_DNA"/>
</dbReference>
<reference evidence="2 3" key="1">
    <citation type="submission" date="2014-12" db="EMBL/GenBank/DDBJ databases">
        <title>Complete genome sequence of Streptomyces vietnamensis strain GIMV4.0001, a genetic manipulable producer of the benzoisochromanequinone antibiotic granaticin.</title>
        <authorList>
            <person name="Deng M.R."/>
            <person name="Guo J."/>
            <person name="Ma L.Y."/>
            <person name="Feng G.D."/>
            <person name="Mo C.Y."/>
            <person name="Zhu H.H."/>
        </authorList>
    </citation>
    <scope>NUCLEOTIDE SEQUENCE [LARGE SCALE GENOMIC DNA]</scope>
    <source>
        <strain evidence="3">GIMV4.0001</strain>
    </source>
</reference>
<keyword evidence="1" id="KW-0732">Signal</keyword>
<evidence type="ECO:0000313" key="3">
    <source>
        <dbReference type="Proteomes" id="UP000031774"/>
    </source>
</evidence>
<feature type="chain" id="PRO_5002116936" description="Calcium-binding protein" evidence="1">
    <location>
        <begin position="34"/>
        <end position="211"/>
    </location>
</feature>
<keyword evidence="3" id="KW-1185">Reference proteome</keyword>
<name>A0A0B5IHQ0_9ACTN</name>
<evidence type="ECO:0000256" key="1">
    <source>
        <dbReference type="SAM" id="SignalP"/>
    </source>
</evidence>
<dbReference type="InterPro" id="IPR011049">
    <property type="entry name" value="Serralysin-like_metalloprot_C"/>
</dbReference>
<dbReference type="SUPFAM" id="SSF51120">
    <property type="entry name" value="beta-Roll"/>
    <property type="match status" value="1"/>
</dbReference>
<feature type="signal peptide" evidence="1">
    <location>
        <begin position="1"/>
        <end position="33"/>
    </location>
</feature>
<accession>A0A0B5IHQ0</accession>
<dbReference type="HOGENOM" id="CLU_1342616_0_0_11"/>
<dbReference type="STRING" id="362257.SVTN_29330"/>
<gene>
    <name evidence="2" type="ORF">SVTN_29330</name>
</gene>
<organism evidence="2 3">
    <name type="scientific">Streptomyces vietnamensis</name>
    <dbReference type="NCBI Taxonomy" id="362257"/>
    <lineage>
        <taxon>Bacteria</taxon>
        <taxon>Bacillati</taxon>
        <taxon>Actinomycetota</taxon>
        <taxon>Actinomycetes</taxon>
        <taxon>Kitasatosporales</taxon>
        <taxon>Streptomycetaceae</taxon>
        <taxon>Streptomyces</taxon>
    </lineage>
</organism>
<dbReference type="AlphaFoldDB" id="A0A0B5IHQ0"/>
<dbReference type="Proteomes" id="UP000031774">
    <property type="component" value="Chromosome"/>
</dbReference>
<proteinExistence type="predicted"/>
<evidence type="ECO:0008006" key="4">
    <source>
        <dbReference type="Google" id="ProtNLM"/>
    </source>
</evidence>
<dbReference type="KEGG" id="svt:SVTN_29330"/>
<evidence type="ECO:0000313" key="2">
    <source>
        <dbReference type="EMBL" id="AJF67869.1"/>
    </source>
</evidence>